<feature type="transmembrane region" description="Helical" evidence="7">
    <location>
        <begin position="124"/>
        <end position="143"/>
    </location>
</feature>
<evidence type="ECO:0000256" key="7">
    <source>
        <dbReference type="RuleBase" id="RU363032"/>
    </source>
</evidence>
<sequence length="308" mass="34695">MSWRRKSVLGGIVLKSKVFISDIVFDIIKWLFLIFFFLATLYPILNTLAISFNDGLDAIRGGIYILPREFTLDNYRSVLSKSSLLTGAYNTVLRTVIATISQLFLTSLLAFVLSRKEFMFRTPITLLFIFTMYFNAGLIPNYLWLNRLGFTNTFWVYVIPGMISAFNLLVIRTYIRGIPESLVESAQIDGAGYLTIFMKVIIPLCKPVLATVALFIAVGQWNSWFDTMIYNGFNERYTTLQYELMKLLSSVTSQGANPNDVKNAGGSMVTPTSIRAATTIITALPIVCLYPFLQRYFISGLTIGGVKE</sequence>
<evidence type="ECO:0000313" key="10">
    <source>
        <dbReference type="Proteomes" id="UP000273326"/>
    </source>
</evidence>
<name>A0A3Q9BKR4_9LACT</name>
<feature type="domain" description="ABC transmembrane type-1" evidence="8">
    <location>
        <begin position="88"/>
        <end position="293"/>
    </location>
</feature>
<keyword evidence="2 7" id="KW-0813">Transport</keyword>
<evidence type="ECO:0000256" key="5">
    <source>
        <dbReference type="ARBA" id="ARBA00022989"/>
    </source>
</evidence>
<dbReference type="Gene3D" id="1.10.3720.10">
    <property type="entry name" value="MetI-like"/>
    <property type="match status" value="1"/>
</dbReference>
<dbReference type="CDD" id="cd06261">
    <property type="entry name" value="TM_PBP2"/>
    <property type="match status" value="1"/>
</dbReference>
<dbReference type="GO" id="GO:0005886">
    <property type="term" value="C:plasma membrane"/>
    <property type="evidence" value="ECO:0007669"/>
    <property type="project" value="UniProtKB-SubCell"/>
</dbReference>
<dbReference type="PANTHER" id="PTHR43744:SF9">
    <property type="entry name" value="POLYGALACTURONAN_RHAMNOGALACTURONAN TRANSPORT SYSTEM PERMEASE PROTEIN YTCP"/>
    <property type="match status" value="1"/>
</dbReference>
<feature type="transmembrane region" description="Helical" evidence="7">
    <location>
        <begin position="92"/>
        <end position="112"/>
    </location>
</feature>
<feature type="transmembrane region" description="Helical" evidence="7">
    <location>
        <begin position="23"/>
        <end position="45"/>
    </location>
</feature>
<dbReference type="SUPFAM" id="SSF161098">
    <property type="entry name" value="MetI-like"/>
    <property type="match status" value="1"/>
</dbReference>
<dbReference type="KEGG" id="jeh:EJN90_05480"/>
<keyword evidence="5 7" id="KW-1133">Transmembrane helix</keyword>
<evidence type="ECO:0000256" key="3">
    <source>
        <dbReference type="ARBA" id="ARBA00022475"/>
    </source>
</evidence>
<comment type="subcellular location">
    <subcellularLocation>
        <location evidence="1 7">Cell membrane</location>
        <topology evidence="1 7">Multi-pass membrane protein</topology>
    </subcellularLocation>
</comment>
<evidence type="ECO:0000256" key="4">
    <source>
        <dbReference type="ARBA" id="ARBA00022692"/>
    </source>
</evidence>
<dbReference type="EMBL" id="CP034465">
    <property type="protein sequence ID" value="AZP04165.1"/>
    <property type="molecule type" value="Genomic_DNA"/>
</dbReference>
<reference evidence="10" key="1">
    <citation type="submission" date="2018-12" db="EMBL/GenBank/DDBJ databases">
        <title>Complete genome sequencing of Jeotgalibaca sp. H21T32.</title>
        <authorList>
            <person name="Bae J.-W."/>
            <person name="Lee S.-Y."/>
        </authorList>
    </citation>
    <scope>NUCLEOTIDE SEQUENCE [LARGE SCALE GENOMIC DNA]</scope>
    <source>
        <strain evidence="10">H21T32</strain>
    </source>
</reference>
<evidence type="ECO:0000313" key="9">
    <source>
        <dbReference type="EMBL" id="AZP04165.1"/>
    </source>
</evidence>
<evidence type="ECO:0000259" key="8">
    <source>
        <dbReference type="PROSITE" id="PS50928"/>
    </source>
</evidence>
<comment type="similarity">
    <text evidence="7">Belongs to the binding-protein-dependent transport system permease family.</text>
</comment>
<accession>A0A3Q9BKR4</accession>
<dbReference type="PANTHER" id="PTHR43744">
    <property type="entry name" value="ABC TRANSPORTER PERMEASE PROTEIN MG189-RELATED-RELATED"/>
    <property type="match status" value="1"/>
</dbReference>
<proteinExistence type="inferred from homology"/>
<feature type="transmembrane region" description="Helical" evidence="7">
    <location>
        <begin position="155"/>
        <end position="175"/>
    </location>
</feature>
<keyword evidence="4 7" id="KW-0812">Transmembrane</keyword>
<feature type="transmembrane region" description="Helical" evidence="7">
    <location>
        <begin position="274"/>
        <end position="293"/>
    </location>
</feature>
<keyword evidence="10" id="KW-1185">Reference proteome</keyword>
<evidence type="ECO:0000256" key="2">
    <source>
        <dbReference type="ARBA" id="ARBA00022448"/>
    </source>
</evidence>
<dbReference type="AlphaFoldDB" id="A0A3Q9BKR4"/>
<protein>
    <submittedName>
        <fullName evidence="9">Carbohydrate ABC transporter permease</fullName>
    </submittedName>
</protein>
<keyword evidence="3" id="KW-1003">Cell membrane</keyword>
<dbReference type="OrthoDB" id="9810086at2"/>
<dbReference type="Proteomes" id="UP000273326">
    <property type="component" value="Chromosome"/>
</dbReference>
<dbReference type="GO" id="GO:0055085">
    <property type="term" value="P:transmembrane transport"/>
    <property type="evidence" value="ECO:0007669"/>
    <property type="project" value="InterPro"/>
</dbReference>
<dbReference type="PROSITE" id="PS50928">
    <property type="entry name" value="ABC_TM1"/>
    <property type="match status" value="1"/>
</dbReference>
<feature type="transmembrane region" description="Helical" evidence="7">
    <location>
        <begin position="196"/>
        <end position="218"/>
    </location>
</feature>
<organism evidence="9 10">
    <name type="scientific">Jeotgalibaca ciconiae</name>
    <dbReference type="NCBI Taxonomy" id="2496265"/>
    <lineage>
        <taxon>Bacteria</taxon>
        <taxon>Bacillati</taxon>
        <taxon>Bacillota</taxon>
        <taxon>Bacilli</taxon>
        <taxon>Lactobacillales</taxon>
        <taxon>Carnobacteriaceae</taxon>
        <taxon>Jeotgalibaca</taxon>
    </lineage>
</organism>
<gene>
    <name evidence="9" type="ORF">EJN90_05480</name>
</gene>
<dbReference type="InterPro" id="IPR000515">
    <property type="entry name" value="MetI-like"/>
</dbReference>
<dbReference type="InterPro" id="IPR035906">
    <property type="entry name" value="MetI-like_sf"/>
</dbReference>
<evidence type="ECO:0000256" key="1">
    <source>
        <dbReference type="ARBA" id="ARBA00004651"/>
    </source>
</evidence>
<keyword evidence="6 7" id="KW-0472">Membrane</keyword>
<evidence type="ECO:0000256" key="6">
    <source>
        <dbReference type="ARBA" id="ARBA00023136"/>
    </source>
</evidence>
<dbReference type="Pfam" id="PF00528">
    <property type="entry name" value="BPD_transp_1"/>
    <property type="match status" value="1"/>
</dbReference>